<geneLocation type="plasmid" evidence="1 2">
    <name>pXAUT01</name>
</geneLocation>
<dbReference type="HOGENOM" id="CLU_2830276_0_0_5"/>
<evidence type="ECO:0000313" key="2">
    <source>
        <dbReference type="Proteomes" id="UP000002417"/>
    </source>
</evidence>
<dbReference type="AlphaFoldDB" id="A7IPY1"/>
<dbReference type="KEGG" id="xau:Xaut_4866"/>
<sequence>MPVYTIKCPDCGHVFRGMVMEGTRKPRVWVCSQCKSERPQIMADRPAEPHPFECTENGGGCLCCGR</sequence>
<evidence type="ECO:0000313" key="1">
    <source>
        <dbReference type="EMBL" id="ABS70077.1"/>
    </source>
</evidence>
<reference evidence="1 2" key="1">
    <citation type="submission" date="2007-07" db="EMBL/GenBank/DDBJ databases">
        <title>Complete sequence of plasmid pXAUT01 of Xanthobacter autotrophicus Py2.</title>
        <authorList>
            <consortium name="US DOE Joint Genome Institute"/>
            <person name="Copeland A."/>
            <person name="Lucas S."/>
            <person name="Lapidus A."/>
            <person name="Barry K."/>
            <person name="Glavina del Rio T."/>
            <person name="Hammon N."/>
            <person name="Israni S."/>
            <person name="Dalin E."/>
            <person name="Tice H."/>
            <person name="Pitluck S."/>
            <person name="Sims D."/>
            <person name="Brettin T."/>
            <person name="Bruce D."/>
            <person name="Detter J.C."/>
            <person name="Han C."/>
            <person name="Tapia R."/>
            <person name="Brainard J."/>
            <person name="Schmutz J."/>
            <person name="Larimer F."/>
            <person name="Land M."/>
            <person name="Hauser L."/>
            <person name="Kyrpides N."/>
            <person name="Kim E."/>
            <person name="Ensigns S.A."/>
            <person name="Richardson P."/>
        </authorList>
    </citation>
    <scope>NUCLEOTIDE SEQUENCE [LARGE SCALE GENOMIC DNA]</scope>
    <source>
        <strain evidence="2">ATCC BAA-1158 / Py2</strain>
        <plasmid evidence="2">Plasmid pXAUT01</plasmid>
    </source>
</reference>
<keyword evidence="2" id="KW-1185">Reference proteome</keyword>
<keyword evidence="1" id="KW-0614">Plasmid</keyword>
<dbReference type="Proteomes" id="UP000002417">
    <property type="component" value="Plasmid pXAUT01"/>
</dbReference>
<dbReference type="EMBL" id="CP000782">
    <property type="protein sequence ID" value="ABS70077.1"/>
    <property type="molecule type" value="Genomic_DNA"/>
</dbReference>
<evidence type="ECO:0008006" key="3">
    <source>
        <dbReference type="Google" id="ProtNLM"/>
    </source>
</evidence>
<accession>A7IPY1</accession>
<gene>
    <name evidence="1" type="ordered locus">Xaut_4866</name>
</gene>
<protein>
    <recommendedName>
        <fullName evidence="3">Zinc ribbon domain-containing protein</fullName>
    </recommendedName>
</protein>
<dbReference type="eggNOG" id="ENOG502ZWPU">
    <property type="taxonomic scope" value="Bacteria"/>
</dbReference>
<organism evidence="1 2">
    <name type="scientific">Xanthobacter autotrophicus (strain ATCC BAA-1158 / Py2)</name>
    <dbReference type="NCBI Taxonomy" id="78245"/>
    <lineage>
        <taxon>Bacteria</taxon>
        <taxon>Pseudomonadati</taxon>
        <taxon>Pseudomonadota</taxon>
        <taxon>Alphaproteobacteria</taxon>
        <taxon>Hyphomicrobiales</taxon>
        <taxon>Xanthobacteraceae</taxon>
        <taxon>Xanthobacter</taxon>
    </lineage>
</organism>
<name>A7IPY1_XANP2</name>
<proteinExistence type="predicted"/>
<dbReference type="OrthoDB" id="9813321at2"/>